<dbReference type="SMART" id="SM00213">
    <property type="entry name" value="UBQ"/>
    <property type="match status" value="1"/>
</dbReference>
<dbReference type="GeneID" id="68105064"/>
<dbReference type="Gene3D" id="3.10.20.90">
    <property type="entry name" value="Phosphatidylinositol 3-kinase Catalytic Subunit, Chain A, domain 1"/>
    <property type="match status" value="1"/>
</dbReference>
<dbReference type="InterPro" id="IPR029071">
    <property type="entry name" value="Ubiquitin-like_domsf"/>
</dbReference>
<evidence type="ECO:0000313" key="2">
    <source>
        <dbReference type="EMBL" id="KAG2392358.1"/>
    </source>
</evidence>
<reference evidence="2 3" key="1">
    <citation type="journal article" date="2018" name="BMC Genomics">
        <title>The genome of Naegleria lovaniensis, the basis for a comparative approach to unravel pathogenicity factors of the human pathogenic amoeba N. fowleri.</title>
        <authorList>
            <person name="Liechti N."/>
            <person name="Schurch N."/>
            <person name="Bruggmann R."/>
            <person name="Wittwer M."/>
        </authorList>
    </citation>
    <scope>NUCLEOTIDE SEQUENCE [LARGE SCALE GENOMIC DNA]</scope>
    <source>
        <strain evidence="2 3">ATCC 30569</strain>
    </source>
</reference>
<dbReference type="Pfam" id="PF00240">
    <property type="entry name" value="ubiquitin"/>
    <property type="match status" value="1"/>
</dbReference>
<dbReference type="Proteomes" id="UP000816034">
    <property type="component" value="Unassembled WGS sequence"/>
</dbReference>
<dbReference type="InterPro" id="IPR000626">
    <property type="entry name" value="Ubiquitin-like_dom"/>
</dbReference>
<evidence type="ECO:0000313" key="3">
    <source>
        <dbReference type="Proteomes" id="UP000816034"/>
    </source>
</evidence>
<accession>A0AA88GWL0</accession>
<dbReference type="PROSITE" id="PS50053">
    <property type="entry name" value="UBIQUITIN_2"/>
    <property type="match status" value="1"/>
</dbReference>
<comment type="caution">
    <text evidence="2">The sequence shown here is derived from an EMBL/GenBank/DDBJ whole genome shotgun (WGS) entry which is preliminary data.</text>
</comment>
<organism evidence="2 3">
    <name type="scientific">Naegleria lovaniensis</name>
    <name type="common">Amoeba</name>
    <dbReference type="NCBI Taxonomy" id="51637"/>
    <lineage>
        <taxon>Eukaryota</taxon>
        <taxon>Discoba</taxon>
        <taxon>Heterolobosea</taxon>
        <taxon>Tetramitia</taxon>
        <taxon>Eutetramitia</taxon>
        <taxon>Vahlkampfiidae</taxon>
        <taxon>Naegleria</taxon>
    </lineage>
</organism>
<gene>
    <name evidence="2" type="ORF">C9374_012610</name>
</gene>
<dbReference type="EMBL" id="PYSW02000005">
    <property type="protein sequence ID" value="KAG2392358.1"/>
    <property type="molecule type" value="Genomic_DNA"/>
</dbReference>
<sequence length="303" mass="35119">MLSLNRSCSFNQLPVEIWDIVFSFMEPVFDASKENSKSITFIQTYTRKLREWNAARSTSSIFYNVVKSSFSVLDLSPLFSTEIITIAKVSDEMNPFMPSKKQGFTWSFITDDQLEKEESVNKIFKRQDEVCKYLVRGVGNGFSSISKLVLDNMYRLQEAQLEQLCDMLPNLTHLSLLHCNNVKHFNVSKHAKISHFRIHAFQLDLRIELTRQQYSQQINRVITIEVEGGYEVFLSYLAKQLVHTVKACHRYRVGDLKKIVAPFLEKEPPSIRFIFAGTDLDDERFLPDCSISTYCTLHVVCRN</sequence>
<name>A0AA88GWL0_NAELO</name>
<dbReference type="RefSeq" id="XP_044554252.1">
    <property type="nucleotide sequence ID" value="XM_044688396.1"/>
</dbReference>
<protein>
    <recommendedName>
        <fullName evidence="1">Ubiquitin-like domain-containing protein</fullName>
    </recommendedName>
</protein>
<dbReference type="SUPFAM" id="SSF54236">
    <property type="entry name" value="Ubiquitin-like"/>
    <property type="match status" value="1"/>
</dbReference>
<proteinExistence type="predicted"/>
<dbReference type="AlphaFoldDB" id="A0AA88GWL0"/>
<keyword evidence="3" id="KW-1185">Reference proteome</keyword>
<dbReference type="SUPFAM" id="SSF52047">
    <property type="entry name" value="RNI-like"/>
    <property type="match status" value="1"/>
</dbReference>
<evidence type="ECO:0000259" key="1">
    <source>
        <dbReference type="PROSITE" id="PS50053"/>
    </source>
</evidence>
<feature type="domain" description="Ubiquitin-like" evidence="1">
    <location>
        <begin position="230"/>
        <end position="303"/>
    </location>
</feature>